<evidence type="ECO:0000313" key="2">
    <source>
        <dbReference type="EMBL" id="SFV63747.1"/>
    </source>
</evidence>
<dbReference type="PANTHER" id="PTHR11240">
    <property type="entry name" value="RIBONUCLEASE T2"/>
    <property type="match status" value="1"/>
</dbReference>
<gene>
    <name evidence="2" type="ORF">MNB_SV-13-1661</name>
</gene>
<dbReference type="PROSITE" id="PS00531">
    <property type="entry name" value="RNASE_T2_2"/>
    <property type="match status" value="1"/>
</dbReference>
<dbReference type="GO" id="GO:0003723">
    <property type="term" value="F:RNA binding"/>
    <property type="evidence" value="ECO:0007669"/>
    <property type="project" value="InterPro"/>
</dbReference>
<evidence type="ECO:0000256" key="1">
    <source>
        <dbReference type="ARBA" id="ARBA00007469"/>
    </source>
</evidence>
<protein>
    <submittedName>
        <fullName evidence="2">Ribonuclease I</fullName>
        <ecNumber evidence="2">3.1.27.6</ecNumber>
    </submittedName>
</protein>
<dbReference type="InterPro" id="IPR036430">
    <property type="entry name" value="RNase_T2-like_sf"/>
</dbReference>
<dbReference type="PANTHER" id="PTHR11240:SF22">
    <property type="entry name" value="RIBONUCLEASE T2"/>
    <property type="match status" value="1"/>
</dbReference>
<dbReference type="InterPro" id="IPR018188">
    <property type="entry name" value="RNase_T2_His_AS_1"/>
</dbReference>
<reference evidence="2" key="1">
    <citation type="submission" date="2016-10" db="EMBL/GenBank/DDBJ databases">
        <authorList>
            <person name="de Groot N.N."/>
        </authorList>
    </citation>
    <scope>NUCLEOTIDE SEQUENCE</scope>
</reference>
<comment type="similarity">
    <text evidence="1">Belongs to the RNase T2 family.</text>
</comment>
<dbReference type="Gene3D" id="3.90.730.10">
    <property type="entry name" value="Ribonuclease T2-like"/>
    <property type="match status" value="1"/>
</dbReference>
<proteinExistence type="inferred from homology"/>
<dbReference type="EMBL" id="FPHM01000081">
    <property type="protein sequence ID" value="SFV63747.1"/>
    <property type="molecule type" value="Genomic_DNA"/>
</dbReference>
<dbReference type="InterPro" id="IPR033130">
    <property type="entry name" value="RNase_T2_His_AS_2"/>
</dbReference>
<sequence>MKSIFLFLLFVSTLFGDYQAKSSQNLLALSWHNAFCQTHPYKKECKRDVESLIRSKTHDSQFVLHGLWPQPRNNLYCNVDNALVQIDKNRQWKDLPCLAMYIKIEKALKKVMAGFVSDLHKHEWIKHGTCYGTNINTYFSDAIALTNQLNHSDLGVFFQQNIGKNIRLQEIRKIANKSFGKGAGERIELRCKKGLITELWLHLGTGSSDLSTLLQKGKRVRSKCKQGWVDRAGF</sequence>
<dbReference type="GO" id="GO:0006401">
    <property type="term" value="P:RNA catabolic process"/>
    <property type="evidence" value="ECO:0007669"/>
    <property type="project" value="TreeGrafter"/>
</dbReference>
<accession>A0A1W1CDC4</accession>
<dbReference type="SUPFAM" id="SSF55895">
    <property type="entry name" value="Ribonuclease Rh-like"/>
    <property type="match status" value="1"/>
</dbReference>
<dbReference type="GO" id="GO:0016787">
    <property type="term" value="F:hydrolase activity"/>
    <property type="evidence" value="ECO:0007669"/>
    <property type="project" value="UniProtKB-KW"/>
</dbReference>
<keyword evidence="2" id="KW-0378">Hydrolase</keyword>
<dbReference type="PROSITE" id="PS00530">
    <property type="entry name" value="RNASE_T2_1"/>
    <property type="match status" value="1"/>
</dbReference>
<dbReference type="Pfam" id="PF00445">
    <property type="entry name" value="Ribonuclease_T2"/>
    <property type="match status" value="1"/>
</dbReference>
<dbReference type="AlphaFoldDB" id="A0A1W1CDC4"/>
<dbReference type="GO" id="GO:0033897">
    <property type="term" value="F:ribonuclease T2 activity"/>
    <property type="evidence" value="ECO:0007669"/>
    <property type="project" value="InterPro"/>
</dbReference>
<dbReference type="InterPro" id="IPR001568">
    <property type="entry name" value="RNase_T2-like"/>
</dbReference>
<name>A0A1W1CDC4_9ZZZZ</name>
<organism evidence="2">
    <name type="scientific">hydrothermal vent metagenome</name>
    <dbReference type="NCBI Taxonomy" id="652676"/>
    <lineage>
        <taxon>unclassified sequences</taxon>
        <taxon>metagenomes</taxon>
        <taxon>ecological metagenomes</taxon>
    </lineage>
</organism>
<dbReference type="EC" id="3.1.27.6" evidence="2"/>